<evidence type="ECO:0000313" key="2">
    <source>
        <dbReference type="Proteomes" id="UP000789860"/>
    </source>
</evidence>
<sequence length="148" mass="17855">MNNTVFYKDFIPVIQLPFPPSFNIDDYLNLKNPDDKSSLKTPNSFIIYHTIYQKELKKRGIILPMANASIIISERWNKEPEMIKNEYRKLQKEIRIRFDEKFPKRKCNVNTIKLEPIENYEINYKENIYMIHVKLCGYYDFLYSDSNI</sequence>
<comment type="caution">
    <text evidence="1">The sequence shown here is derived from an EMBL/GenBank/DDBJ whole genome shotgun (WGS) entry which is preliminary data.</text>
</comment>
<protein>
    <submittedName>
        <fullName evidence="1">6320_t:CDS:1</fullName>
    </submittedName>
</protein>
<gene>
    <name evidence="1" type="ORF">SCALOS_LOCUS1501</name>
</gene>
<organism evidence="1 2">
    <name type="scientific">Scutellospora calospora</name>
    <dbReference type="NCBI Taxonomy" id="85575"/>
    <lineage>
        <taxon>Eukaryota</taxon>
        <taxon>Fungi</taxon>
        <taxon>Fungi incertae sedis</taxon>
        <taxon>Mucoromycota</taxon>
        <taxon>Glomeromycotina</taxon>
        <taxon>Glomeromycetes</taxon>
        <taxon>Diversisporales</taxon>
        <taxon>Gigasporaceae</taxon>
        <taxon>Scutellospora</taxon>
    </lineage>
</organism>
<accession>A0ACA9K8N2</accession>
<dbReference type="Proteomes" id="UP000789860">
    <property type="component" value="Unassembled WGS sequence"/>
</dbReference>
<keyword evidence="2" id="KW-1185">Reference proteome</keyword>
<proteinExistence type="predicted"/>
<name>A0ACA9K8N2_9GLOM</name>
<evidence type="ECO:0000313" key="1">
    <source>
        <dbReference type="EMBL" id="CAG8458334.1"/>
    </source>
</evidence>
<dbReference type="EMBL" id="CAJVPM010001049">
    <property type="protein sequence ID" value="CAG8458334.1"/>
    <property type="molecule type" value="Genomic_DNA"/>
</dbReference>
<reference evidence="1" key="1">
    <citation type="submission" date="2021-06" db="EMBL/GenBank/DDBJ databases">
        <authorList>
            <person name="Kallberg Y."/>
            <person name="Tangrot J."/>
            <person name="Rosling A."/>
        </authorList>
    </citation>
    <scope>NUCLEOTIDE SEQUENCE</scope>
    <source>
        <strain evidence="1">AU212A</strain>
    </source>
</reference>